<keyword evidence="2" id="KW-1133">Transmembrane helix</keyword>
<feature type="region of interest" description="Disordered" evidence="1">
    <location>
        <begin position="35"/>
        <end position="81"/>
    </location>
</feature>
<evidence type="ECO:0000259" key="3">
    <source>
        <dbReference type="Pfam" id="PF05048"/>
    </source>
</evidence>
<keyword evidence="2" id="KW-0812">Transmembrane</keyword>
<dbReference type="InterPro" id="IPR006626">
    <property type="entry name" value="PbH1"/>
</dbReference>
<dbReference type="AlphaFoldDB" id="A0A147DNT6"/>
<proteinExistence type="predicted"/>
<dbReference type="InterPro" id="IPR012334">
    <property type="entry name" value="Pectin_lyas_fold"/>
</dbReference>
<reference evidence="4 5" key="1">
    <citation type="journal article" date="2016" name="Front. Microbiol.">
        <title>Genomic Resource of Rice Seed Associated Bacteria.</title>
        <authorList>
            <person name="Midha S."/>
            <person name="Bansal K."/>
            <person name="Sharma S."/>
            <person name="Kumar N."/>
            <person name="Patil P.P."/>
            <person name="Chaudhry V."/>
            <person name="Patil P.B."/>
        </authorList>
    </citation>
    <scope>NUCLEOTIDE SEQUENCE [LARGE SCALE GENOMIC DNA]</scope>
    <source>
        <strain evidence="4 5">NS359</strain>
    </source>
</reference>
<evidence type="ECO:0000256" key="2">
    <source>
        <dbReference type="SAM" id="Phobius"/>
    </source>
</evidence>
<comment type="caution">
    <text evidence="4">The sequence shown here is derived from an EMBL/GenBank/DDBJ whole genome shotgun (WGS) entry which is preliminary data.</text>
</comment>
<organism evidence="4 5">
    <name type="scientific">Curtobacterium oceanosedimentum</name>
    <dbReference type="NCBI Taxonomy" id="465820"/>
    <lineage>
        <taxon>Bacteria</taxon>
        <taxon>Bacillati</taxon>
        <taxon>Actinomycetota</taxon>
        <taxon>Actinomycetes</taxon>
        <taxon>Micrococcales</taxon>
        <taxon>Microbacteriaceae</taxon>
        <taxon>Curtobacterium</taxon>
    </lineage>
</organism>
<dbReference type="Gene3D" id="2.160.20.10">
    <property type="entry name" value="Single-stranded right-handed beta-helix, Pectin lyase-like"/>
    <property type="match status" value="1"/>
</dbReference>
<dbReference type="InterPro" id="IPR011050">
    <property type="entry name" value="Pectin_lyase_fold/virulence"/>
</dbReference>
<gene>
    <name evidence="4" type="ORF">NS359_12935</name>
</gene>
<name>A0A147DNT6_9MICO</name>
<dbReference type="SMART" id="SM00710">
    <property type="entry name" value="PbH1"/>
    <property type="match status" value="6"/>
</dbReference>
<evidence type="ECO:0000313" key="5">
    <source>
        <dbReference type="Proteomes" id="UP000072763"/>
    </source>
</evidence>
<dbReference type="EMBL" id="LDRC01000071">
    <property type="protein sequence ID" value="KTR50840.1"/>
    <property type="molecule type" value="Genomic_DNA"/>
</dbReference>
<sequence length="376" mass="38694">MTTPLRRFRSHLVVGAVGLVVGAVVVGGVWVAASTPDAPRAADSPRPSERTTAPTPSPTRSAPSTAPTTAPDAERADLSCSADATTTVSTAKALEAALSKATAGQVIAMAPGTYTGNFTGSAAGTSAQPITLCGPTGAVLDGGSTDKGYVLHLDGASHWRLAGFTVQNGQKGVMFDDVQHTTVDGITVQDIGDEGIHLRAGSSDNTVSGSSVTKTGLRKPQFGEGIYVGSSKSNWCKVSDCQEDRSDRNVVTGNTISDTAAENVDIKEGTTGGTLSDNSFDGVGMQGENHADSWVDVKGNGWTITGNRGVRSPLDGFQTHELLSGWGTDNTFTDNRVDLGNTDGVAFAFRPVEGNTVSCDNTVVGSNEFSTTSCTD</sequence>
<feature type="transmembrane region" description="Helical" evidence="2">
    <location>
        <begin position="12"/>
        <end position="33"/>
    </location>
</feature>
<dbReference type="Proteomes" id="UP000072763">
    <property type="component" value="Unassembled WGS sequence"/>
</dbReference>
<protein>
    <recommendedName>
        <fullName evidence="3">Periplasmic copper-binding protein NosD beta helix domain-containing protein</fullName>
    </recommendedName>
</protein>
<feature type="compositionally biased region" description="Low complexity" evidence="1">
    <location>
        <begin position="35"/>
        <end position="71"/>
    </location>
</feature>
<dbReference type="SUPFAM" id="SSF51126">
    <property type="entry name" value="Pectin lyase-like"/>
    <property type="match status" value="1"/>
</dbReference>
<dbReference type="Pfam" id="PF05048">
    <property type="entry name" value="NosD"/>
    <property type="match status" value="1"/>
</dbReference>
<evidence type="ECO:0000256" key="1">
    <source>
        <dbReference type="SAM" id="MobiDB-lite"/>
    </source>
</evidence>
<dbReference type="STRING" id="465820.NS263_08345"/>
<dbReference type="RefSeq" id="WP_058750366.1">
    <property type="nucleotide sequence ID" value="NZ_LDRC01000071.1"/>
</dbReference>
<keyword evidence="2" id="KW-0472">Membrane</keyword>
<dbReference type="PATRIC" id="fig|465820.4.peg.2909"/>
<dbReference type="OrthoDB" id="264773at2"/>
<feature type="domain" description="Periplasmic copper-binding protein NosD beta helix" evidence="3">
    <location>
        <begin position="147"/>
        <end position="281"/>
    </location>
</feature>
<dbReference type="InterPro" id="IPR007742">
    <property type="entry name" value="NosD_dom"/>
</dbReference>
<evidence type="ECO:0000313" key="4">
    <source>
        <dbReference type="EMBL" id="KTR50840.1"/>
    </source>
</evidence>
<accession>A0A147DNT6</accession>